<evidence type="ECO:0000313" key="2">
    <source>
        <dbReference type="Proteomes" id="UP000469440"/>
    </source>
</evidence>
<dbReference type="Proteomes" id="UP000469440">
    <property type="component" value="Unassembled WGS sequence"/>
</dbReference>
<proteinExistence type="predicted"/>
<dbReference type="AlphaFoldDB" id="A0A6N8HYZ3"/>
<reference evidence="1 2" key="1">
    <citation type="submission" date="2019-09" db="EMBL/GenBank/DDBJ databases">
        <title>Genome sequence of Clostridium sp. EA1.</title>
        <authorList>
            <person name="Poehlein A."/>
            <person name="Bengelsdorf F.R."/>
            <person name="Daniel R."/>
        </authorList>
    </citation>
    <scope>NUCLEOTIDE SEQUENCE [LARGE SCALE GENOMIC DNA]</scope>
    <source>
        <strain evidence="1 2">EA1</strain>
    </source>
</reference>
<sequence length="108" mass="11360">MSLKDQIAGDLDLFFDLDEMAEPHTLTIGGTEREISAIVDGDGGQRNSLKAPGGAYDGDLLFYAKTADLSGAVQNALIQWDGVPYRVGPVVEEDGISQVTLTAGQGGF</sequence>
<evidence type="ECO:0000313" key="1">
    <source>
        <dbReference type="EMBL" id="MVB11074.1"/>
    </source>
</evidence>
<dbReference type="EMBL" id="VWXL01000052">
    <property type="protein sequence ID" value="MVB11074.1"/>
    <property type="molecule type" value="Genomic_DNA"/>
</dbReference>
<dbReference type="RefSeq" id="WP_156990413.1">
    <property type="nucleotide sequence ID" value="NZ_VWXL01000052.1"/>
</dbReference>
<organism evidence="1 2">
    <name type="scientific">Caproicibacter fermentans</name>
    <dbReference type="NCBI Taxonomy" id="2576756"/>
    <lineage>
        <taxon>Bacteria</taxon>
        <taxon>Bacillati</taxon>
        <taxon>Bacillota</taxon>
        <taxon>Clostridia</taxon>
        <taxon>Eubacteriales</taxon>
        <taxon>Acutalibacteraceae</taxon>
        <taxon>Caproicibacter</taxon>
    </lineage>
</organism>
<protein>
    <submittedName>
        <fullName evidence="1">Uncharacterized protein</fullName>
    </submittedName>
</protein>
<dbReference type="OrthoDB" id="9802430at2"/>
<name>A0A6N8HYZ3_9FIRM</name>
<gene>
    <name evidence="1" type="ORF">CAFE_17760</name>
</gene>
<keyword evidence="2" id="KW-1185">Reference proteome</keyword>
<accession>A0A6N8HYZ3</accession>
<comment type="caution">
    <text evidence="1">The sequence shown here is derived from an EMBL/GenBank/DDBJ whole genome shotgun (WGS) entry which is preliminary data.</text>
</comment>